<dbReference type="GO" id="GO:0046872">
    <property type="term" value="F:metal ion binding"/>
    <property type="evidence" value="ECO:0007669"/>
    <property type="project" value="UniProtKB-KW"/>
</dbReference>
<keyword evidence="5" id="KW-0964">Secreted</keyword>
<dbReference type="CDD" id="cd20500">
    <property type="entry name" value="Peptidase_C80"/>
    <property type="match status" value="1"/>
</dbReference>
<evidence type="ECO:0000256" key="7">
    <source>
        <dbReference type="ARBA" id="ARBA00022670"/>
    </source>
</evidence>
<dbReference type="EMBL" id="JADWDJ010000020">
    <property type="protein sequence ID" value="KAG5264355.1"/>
    <property type="molecule type" value="Genomic_DNA"/>
</dbReference>
<evidence type="ECO:0000256" key="14">
    <source>
        <dbReference type="ARBA" id="ARBA00022842"/>
    </source>
</evidence>
<proteinExistence type="predicted"/>
<dbReference type="GO" id="GO:0016740">
    <property type="term" value="F:transferase activity"/>
    <property type="evidence" value="ECO:0007669"/>
    <property type="project" value="UniProtKB-KW"/>
</dbReference>
<reference evidence="20" key="1">
    <citation type="submission" date="2020-10" db="EMBL/GenBank/DDBJ databases">
        <title>Chromosome-scale genome assembly of the Allis shad, Alosa alosa.</title>
        <authorList>
            <person name="Margot Z."/>
            <person name="Christophe K."/>
            <person name="Cabau C."/>
            <person name="Louis A."/>
            <person name="Berthelot C."/>
            <person name="Parey E."/>
            <person name="Roest Crollius H."/>
            <person name="Montfort J."/>
            <person name="Robinson-Rechavi M."/>
            <person name="Bucao C."/>
            <person name="Bouchez O."/>
            <person name="Gislard M."/>
            <person name="Lluch J."/>
            <person name="Milhes M."/>
            <person name="Lampietro C."/>
            <person name="Lopez Roques C."/>
            <person name="Donnadieu C."/>
            <person name="Braasch I."/>
            <person name="Desvignes T."/>
            <person name="Postlethwait J."/>
            <person name="Bobe J."/>
            <person name="Guiguen Y."/>
        </authorList>
    </citation>
    <scope>NUCLEOTIDE SEQUENCE</scope>
    <source>
        <strain evidence="20">M-15738</strain>
        <tissue evidence="20">Blood</tissue>
    </source>
</reference>
<dbReference type="GO" id="GO:0090729">
    <property type="term" value="F:toxin activity"/>
    <property type="evidence" value="ECO:0007669"/>
    <property type="project" value="UniProtKB-KW"/>
</dbReference>
<dbReference type="InterPro" id="IPR020974">
    <property type="entry name" value="CPD_dom"/>
</dbReference>
<evidence type="ECO:0000256" key="18">
    <source>
        <dbReference type="ARBA" id="ARBA00023136"/>
    </source>
</evidence>
<evidence type="ECO:0000256" key="9">
    <source>
        <dbReference type="ARBA" id="ARBA00022723"/>
    </source>
</evidence>
<evidence type="ECO:0000259" key="19">
    <source>
        <dbReference type="PROSITE" id="PS51771"/>
    </source>
</evidence>
<evidence type="ECO:0000313" key="21">
    <source>
        <dbReference type="Proteomes" id="UP000823561"/>
    </source>
</evidence>
<dbReference type="GO" id="GO:0008234">
    <property type="term" value="F:cysteine-type peptidase activity"/>
    <property type="evidence" value="ECO:0007669"/>
    <property type="project" value="UniProtKB-KW"/>
</dbReference>
<evidence type="ECO:0000256" key="3">
    <source>
        <dbReference type="ARBA" id="ARBA00004551"/>
    </source>
</evidence>
<keyword evidence="10" id="KW-0677">Repeat</keyword>
<keyword evidence="9" id="KW-0479">Metal-binding</keyword>
<dbReference type="Pfam" id="PF11713">
    <property type="entry name" value="Peptidase_C80"/>
    <property type="match status" value="1"/>
</dbReference>
<feature type="domain" description="Peptidase C80" evidence="19">
    <location>
        <begin position="120"/>
        <end position="293"/>
    </location>
</feature>
<dbReference type="Proteomes" id="UP000823561">
    <property type="component" value="Chromosome 20"/>
</dbReference>
<keyword evidence="12" id="KW-0788">Thiol protease</keyword>
<organism evidence="20 21">
    <name type="scientific">Alosa alosa</name>
    <name type="common">allis shad</name>
    <dbReference type="NCBI Taxonomy" id="278164"/>
    <lineage>
        <taxon>Eukaryota</taxon>
        <taxon>Metazoa</taxon>
        <taxon>Chordata</taxon>
        <taxon>Craniata</taxon>
        <taxon>Vertebrata</taxon>
        <taxon>Euteleostomi</taxon>
        <taxon>Actinopterygii</taxon>
        <taxon>Neopterygii</taxon>
        <taxon>Teleostei</taxon>
        <taxon>Clupei</taxon>
        <taxon>Clupeiformes</taxon>
        <taxon>Clupeoidei</taxon>
        <taxon>Clupeidae</taxon>
        <taxon>Alosa</taxon>
    </lineage>
</organism>
<evidence type="ECO:0000256" key="6">
    <source>
        <dbReference type="ARBA" id="ARBA00022656"/>
    </source>
</evidence>
<comment type="cofactor">
    <cofactor evidence="1">
        <name>Mg(2+)</name>
        <dbReference type="ChEBI" id="CHEBI:18420"/>
    </cofactor>
</comment>
<keyword evidence="8" id="KW-0808">Transferase</keyword>
<dbReference type="GO" id="GO:0043657">
    <property type="term" value="C:host cell"/>
    <property type="evidence" value="ECO:0007669"/>
    <property type="project" value="UniProtKB-SubCell"/>
</dbReference>
<keyword evidence="15" id="KW-1043">Host membrane</keyword>
<keyword evidence="14" id="KW-0460">Magnesium</keyword>
<evidence type="ECO:0000256" key="4">
    <source>
        <dbReference type="ARBA" id="ARBA00004613"/>
    </source>
</evidence>
<dbReference type="Gene3D" id="3.40.50.11050">
    <property type="match status" value="1"/>
</dbReference>
<dbReference type="GO" id="GO:0006508">
    <property type="term" value="P:proteolysis"/>
    <property type="evidence" value="ECO:0007669"/>
    <property type="project" value="UniProtKB-KW"/>
</dbReference>
<evidence type="ECO:0000256" key="1">
    <source>
        <dbReference type="ARBA" id="ARBA00001946"/>
    </source>
</evidence>
<evidence type="ECO:0000256" key="13">
    <source>
        <dbReference type="ARBA" id="ARBA00022813"/>
    </source>
</evidence>
<keyword evidence="13" id="KW-0068">Autocatalytic cleavage</keyword>
<evidence type="ECO:0000256" key="17">
    <source>
        <dbReference type="ARBA" id="ARBA00023121"/>
    </source>
</evidence>
<comment type="caution">
    <text evidence="20">The sequence shown here is derived from an EMBL/GenBank/DDBJ whole genome shotgun (WGS) entry which is preliminary data.</text>
</comment>
<dbReference type="InterPro" id="IPR038383">
    <property type="entry name" value="CPD_dom_sf"/>
</dbReference>
<evidence type="ECO:0000313" key="20">
    <source>
        <dbReference type="EMBL" id="KAG5264355.1"/>
    </source>
</evidence>
<evidence type="ECO:0000256" key="10">
    <source>
        <dbReference type="ARBA" id="ARBA00022737"/>
    </source>
</evidence>
<evidence type="ECO:0000256" key="8">
    <source>
        <dbReference type="ARBA" id="ARBA00022679"/>
    </source>
</evidence>
<evidence type="ECO:0000256" key="5">
    <source>
        <dbReference type="ARBA" id="ARBA00022525"/>
    </source>
</evidence>
<comment type="subcellular location">
    <subcellularLocation>
        <location evidence="2">Host cell</location>
    </subcellularLocation>
    <subcellularLocation>
        <location evidence="3">Host membrane</location>
    </subcellularLocation>
    <subcellularLocation>
        <location evidence="4">Secreted</location>
    </subcellularLocation>
</comment>
<evidence type="ECO:0000256" key="2">
    <source>
        <dbReference type="ARBA" id="ARBA00004340"/>
    </source>
</evidence>
<accession>A0AAV6FP83</accession>
<keyword evidence="16" id="KW-0843">Virulence</keyword>
<sequence length="660" mass="75246">MCNGLLRIWTTMKMQLFLSCSIWFFHYQLVLAGTVNLKTWTPDLALPAFLWPQPKDLRPSLPFGPSTTKPDGCERQESIDNFGFCVHTRSAPFQKSPGVQSDSTNNITLHNSMIFSEELSLMVNTTTEYDHQVILVLEPDKVVMEAAEFIFNKRPIESTLLSYHKGSLQTIRGPRVRPTERSHVMMVGHGVRGRDGTVQLGGHGPEEIAKLVANMDLQDGRIRLISLVGCYLGKEQQFAKHLLQALRVFGVETELLLYTSAVSVSPTGEQLTEEEGLWRHQDSSKRVFAKLDLRGNLLTRREGAGSRGQVVPNHQGPSLFMGYLDWPTAPQMFVPAELRKKYPYIDCLEGLTWSVFYEEHGKRRAPDYNPGNLEAVWLNSALALDTSTVTIKHITTILDLVCEIRFNAMEDENEDVHYVLNNYIYRFHRRTLRTALVGVFTNAKGMSRAQKFITAFEVQKESYTLQELRKGLVASEFVTFCRQTFQLRHCEHNCDLWGRYFMTAVFSASVRNFRTFSLFLVTTIACEVSRSQSSQDSICSAFVSDDYPMATREPRPALELRRRGFYGGTIADVDSSSNKEKLKWLDEVVAKENSLYKRSTALMSAVDHDQNTELDIFARVKVMNSYMFSSFMEFFRGTEEGRRLKRGCISPPNYDKTEES</sequence>
<dbReference type="AlphaFoldDB" id="A0AAV6FP83"/>
<dbReference type="GO" id="GO:0005576">
    <property type="term" value="C:extracellular region"/>
    <property type="evidence" value="ECO:0007669"/>
    <property type="project" value="UniProtKB-SubCell"/>
</dbReference>
<gene>
    <name evidence="20" type="ORF">AALO_G00252860</name>
</gene>
<dbReference type="PROSITE" id="PS51771">
    <property type="entry name" value="CGT_MARTX_CPD"/>
    <property type="match status" value="1"/>
</dbReference>
<evidence type="ECO:0000256" key="15">
    <source>
        <dbReference type="ARBA" id="ARBA00022870"/>
    </source>
</evidence>
<evidence type="ECO:0000256" key="16">
    <source>
        <dbReference type="ARBA" id="ARBA00023026"/>
    </source>
</evidence>
<keyword evidence="11" id="KW-0378">Hydrolase</keyword>
<evidence type="ECO:0000256" key="11">
    <source>
        <dbReference type="ARBA" id="ARBA00022801"/>
    </source>
</evidence>
<keyword evidence="6" id="KW-0800">Toxin</keyword>
<name>A0AAV6FP83_9TELE</name>
<protein>
    <recommendedName>
        <fullName evidence="19">Peptidase C80 domain-containing protein</fullName>
    </recommendedName>
</protein>
<dbReference type="GO" id="GO:0008289">
    <property type="term" value="F:lipid binding"/>
    <property type="evidence" value="ECO:0007669"/>
    <property type="project" value="UniProtKB-KW"/>
</dbReference>
<keyword evidence="18" id="KW-0472">Membrane</keyword>
<keyword evidence="7" id="KW-0645">Protease</keyword>
<evidence type="ECO:0000256" key="12">
    <source>
        <dbReference type="ARBA" id="ARBA00022807"/>
    </source>
</evidence>
<keyword evidence="17" id="KW-0446">Lipid-binding</keyword>
<keyword evidence="21" id="KW-1185">Reference proteome</keyword>